<protein>
    <submittedName>
        <fullName evidence="1">Uncharacterized protein</fullName>
    </submittedName>
</protein>
<keyword evidence="2" id="KW-1185">Reference proteome</keyword>
<reference evidence="1 2" key="1">
    <citation type="submission" date="2021-06" db="EMBL/GenBank/DDBJ databases">
        <title>Caerostris extrusa draft genome.</title>
        <authorList>
            <person name="Kono N."/>
            <person name="Arakawa K."/>
        </authorList>
    </citation>
    <scope>NUCLEOTIDE SEQUENCE [LARGE SCALE GENOMIC DNA]</scope>
</reference>
<gene>
    <name evidence="1" type="ORF">CEXT_79821</name>
</gene>
<proteinExistence type="predicted"/>
<dbReference type="AlphaFoldDB" id="A0AAV4RCM0"/>
<dbReference type="EMBL" id="BPLR01007756">
    <property type="protein sequence ID" value="GIY19440.1"/>
    <property type="molecule type" value="Genomic_DNA"/>
</dbReference>
<comment type="caution">
    <text evidence="1">The sequence shown here is derived from an EMBL/GenBank/DDBJ whole genome shotgun (WGS) entry which is preliminary data.</text>
</comment>
<sequence>MRNAPLQAAFLSINAEGLTYKRGVTTLEELGTRQREQNKRRFETKFSEKCPRTLFRRCCHGAPTKQD</sequence>
<dbReference type="Proteomes" id="UP001054945">
    <property type="component" value="Unassembled WGS sequence"/>
</dbReference>
<evidence type="ECO:0000313" key="2">
    <source>
        <dbReference type="Proteomes" id="UP001054945"/>
    </source>
</evidence>
<organism evidence="1 2">
    <name type="scientific">Caerostris extrusa</name>
    <name type="common">Bark spider</name>
    <name type="synonym">Caerostris bankana</name>
    <dbReference type="NCBI Taxonomy" id="172846"/>
    <lineage>
        <taxon>Eukaryota</taxon>
        <taxon>Metazoa</taxon>
        <taxon>Ecdysozoa</taxon>
        <taxon>Arthropoda</taxon>
        <taxon>Chelicerata</taxon>
        <taxon>Arachnida</taxon>
        <taxon>Araneae</taxon>
        <taxon>Araneomorphae</taxon>
        <taxon>Entelegynae</taxon>
        <taxon>Araneoidea</taxon>
        <taxon>Araneidae</taxon>
        <taxon>Caerostris</taxon>
    </lineage>
</organism>
<accession>A0AAV4RCM0</accession>
<name>A0AAV4RCM0_CAEEX</name>
<evidence type="ECO:0000313" key="1">
    <source>
        <dbReference type="EMBL" id="GIY19440.1"/>
    </source>
</evidence>